<dbReference type="SUPFAM" id="SSF56112">
    <property type="entry name" value="Protein kinase-like (PK-like)"/>
    <property type="match status" value="1"/>
</dbReference>
<dbReference type="AlphaFoldDB" id="A0A074JFE3"/>
<dbReference type="EMBL" id="AUND01000012">
    <property type="protein sequence ID" value="KEO54303.1"/>
    <property type="molecule type" value="Genomic_DNA"/>
</dbReference>
<keyword evidence="3" id="KW-1185">Reference proteome</keyword>
<proteinExistence type="predicted"/>
<feature type="domain" description="Aminoglycoside phosphotransferase" evidence="1">
    <location>
        <begin position="23"/>
        <end position="238"/>
    </location>
</feature>
<dbReference type="InterPro" id="IPR011009">
    <property type="entry name" value="Kinase-like_dom_sf"/>
</dbReference>
<dbReference type="STRING" id="1353537.TP2_05090"/>
<evidence type="ECO:0000313" key="2">
    <source>
        <dbReference type="EMBL" id="KEO54303.1"/>
    </source>
</evidence>
<dbReference type="RefSeq" id="WP_038075452.1">
    <property type="nucleotide sequence ID" value="NZ_AUND01000012.1"/>
</dbReference>
<dbReference type="eggNOG" id="COG3178">
    <property type="taxonomic scope" value="Bacteria"/>
</dbReference>
<evidence type="ECO:0000259" key="1">
    <source>
        <dbReference type="Pfam" id="PF01636"/>
    </source>
</evidence>
<accession>A0A074JFE3</accession>
<dbReference type="OrthoDB" id="9809275at2"/>
<organism evidence="2 3">
    <name type="scientific">Thioclava pacifica DSM 10166</name>
    <dbReference type="NCBI Taxonomy" id="1353537"/>
    <lineage>
        <taxon>Bacteria</taxon>
        <taxon>Pseudomonadati</taxon>
        <taxon>Pseudomonadota</taxon>
        <taxon>Alphaproteobacteria</taxon>
        <taxon>Rhodobacterales</taxon>
        <taxon>Paracoccaceae</taxon>
        <taxon>Thioclava</taxon>
    </lineage>
</organism>
<dbReference type="Pfam" id="PF01636">
    <property type="entry name" value="APH"/>
    <property type="match status" value="1"/>
</dbReference>
<dbReference type="Gene3D" id="3.30.200.20">
    <property type="entry name" value="Phosphorylase Kinase, domain 1"/>
    <property type="match status" value="1"/>
</dbReference>
<reference evidence="2 3" key="1">
    <citation type="submission" date="2013-07" db="EMBL/GenBank/DDBJ databases">
        <title>Thioclava pacifica DSM 10166 Genome Sequencing.</title>
        <authorList>
            <person name="Lai Q."/>
            <person name="Shao Z."/>
        </authorList>
    </citation>
    <scope>NUCLEOTIDE SEQUENCE [LARGE SCALE GENOMIC DNA]</scope>
    <source>
        <strain evidence="2 3">DSM 10166</strain>
    </source>
</reference>
<evidence type="ECO:0000313" key="3">
    <source>
        <dbReference type="Proteomes" id="UP000027432"/>
    </source>
</evidence>
<protein>
    <recommendedName>
        <fullName evidence="1">Aminoglycoside phosphotransferase domain-containing protein</fullName>
    </recommendedName>
</protein>
<comment type="caution">
    <text evidence="2">The sequence shown here is derived from an EMBL/GenBank/DDBJ whole genome shotgun (WGS) entry which is preliminary data.</text>
</comment>
<dbReference type="InterPro" id="IPR002575">
    <property type="entry name" value="Aminoglycoside_PTrfase"/>
</dbReference>
<gene>
    <name evidence="2" type="ORF">TP2_05090</name>
</gene>
<dbReference type="Proteomes" id="UP000027432">
    <property type="component" value="Unassembled WGS sequence"/>
</dbReference>
<name>A0A074JFE3_9RHOB</name>
<dbReference type="Gene3D" id="3.90.1200.10">
    <property type="match status" value="1"/>
</dbReference>
<sequence>MTEKGSIPAFLARAGWSDALRAPLAGDASARSYERLTRAGETAVLMKAPPGPEIARFLRIGAWLSEAGFSTPQPLARSDEDGLLLLEDFGDALMARRLADHPEEEPALYREITEMLLALHRHAPPEDLARLDGAGLASLLDLVPAHYPCTDQTAAAQLKSAIAETFETLSQEPFVMCLRDFHAENIILLDRPGLARLGLLDFQDAVQAHPAYDLVSALQDARRDVSPSVERAEIAHYAAATGLDLDRFTAIYALLGTQRALRILGIFAKLCRVDGKPHYLAFMPRVWAYIERNLSHPTLGHIAALLRAAYPRPTPDLIKELQADAPSP</sequence>